<reference evidence="4" key="1">
    <citation type="submission" date="2023-07" db="EMBL/GenBank/DDBJ databases">
        <title>Sorghum-associated microbial communities from plants grown in Nebraska, USA.</title>
        <authorList>
            <person name="Schachtman D."/>
        </authorList>
    </citation>
    <scope>NUCLEOTIDE SEQUENCE</scope>
    <source>
        <strain evidence="4">DS1061</strain>
    </source>
</reference>
<feature type="domain" description="DUF1254" evidence="3">
    <location>
        <begin position="55"/>
        <end position="166"/>
    </location>
</feature>
<dbReference type="PANTHER" id="PTHR36509:SF2">
    <property type="entry name" value="BLL3101 PROTEIN"/>
    <property type="match status" value="1"/>
</dbReference>
<organism evidence="4 5">
    <name type="scientific">Paraburkholderia caledonica</name>
    <dbReference type="NCBI Taxonomy" id="134536"/>
    <lineage>
        <taxon>Bacteria</taxon>
        <taxon>Pseudomonadati</taxon>
        <taxon>Pseudomonadota</taxon>
        <taxon>Betaproteobacteria</taxon>
        <taxon>Burkholderiales</taxon>
        <taxon>Burkholderiaceae</taxon>
        <taxon>Paraburkholderia</taxon>
    </lineage>
</organism>
<evidence type="ECO:0000259" key="2">
    <source>
        <dbReference type="Pfam" id="PF06742"/>
    </source>
</evidence>
<proteinExistence type="predicted"/>
<feature type="signal peptide" evidence="1">
    <location>
        <begin position="1"/>
        <end position="24"/>
    </location>
</feature>
<comment type="caution">
    <text evidence="4">The sequence shown here is derived from an EMBL/GenBank/DDBJ whole genome shotgun (WGS) entry which is preliminary data.</text>
</comment>
<feature type="domain" description="DUF1214" evidence="2">
    <location>
        <begin position="240"/>
        <end position="326"/>
    </location>
</feature>
<dbReference type="SUPFAM" id="SSF160935">
    <property type="entry name" value="VPA0735-like"/>
    <property type="match status" value="1"/>
</dbReference>
<accession>A0AB73IIG6</accession>
<evidence type="ECO:0000313" key="4">
    <source>
        <dbReference type="EMBL" id="MDP9649821.1"/>
    </source>
</evidence>
<dbReference type="Gene3D" id="2.60.120.600">
    <property type="entry name" value="Domain of unknown function DUF1214, C-terminal domain"/>
    <property type="match status" value="1"/>
</dbReference>
<dbReference type="PANTHER" id="PTHR36509">
    <property type="entry name" value="BLL3101 PROTEIN"/>
    <property type="match status" value="1"/>
</dbReference>
<dbReference type="RefSeq" id="WP_392395051.1">
    <property type="nucleotide sequence ID" value="NZ_JAURTK010000007.1"/>
</dbReference>
<dbReference type="InterPro" id="IPR010679">
    <property type="entry name" value="DUF1254"/>
</dbReference>
<feature type="chain" id="PRO_5044499695" description="Carboxylesterase" evidence="1">
    <location>
        <begin position="25"/>
        <end position="342"/>
    </location>
</feature>
<evidence type="ECO:0000313" key="5">
    <source>
        <dbReference type="Proteomes" id="UP001229486"/>
    </source>
</evidence>
<dbReference type="Pfam" id="PF06742">
    <property type="entry name" value="DUF1214"/>
    <property type="match status" value="1"/>
</dbReference>
<dbReference type="AlphaFoldDB" id="A0AB73IIG6"/>
<sequence length="342" mass="37425">MGKHKITFAVAMLSLLATIQTALAQSGPVPVTTDNFIRAESDAELAKVVKSNGFGKFFHNREIAPVDQQIVVRVNRDTLYSSAVFDLDAGPVTITLPDAGKRFRSMIVINQNHYAQEVVYNPGRYTLDRKQIGTRYVLATVRTLVNPADPGDLAKAHALQDDTRIEQKNVGTFDVPNWDEASQKKVRDALLVLGATLPSARKSFGRESDVDPVHHLIGTATLWGGNPDKDAIYLTRTPSRNDGTTIYKIHVDRGVPVIGFWSVTVYNAAGLIDPNPLNAYSLNNTTAHRNADGSVDIQFGGCDGKASNCLPIAAGWNYTVRLYRPKPEVVNGKWTFPEAQPA</sequence>
<dbReference type="InterPro" id="IPR037050">
    <property type="entry name" value="DUF1254_sf"/>
</dbReference>
<name>A0AB73IIG6_9BURK</name>
<dbReference type="EMBL" id="JAURTK010000007">
    <property type="protein sequence ID" value="MDP9649821.1"/>
    <property type="molecule type" value="Genomic_DNA"/>
</dbReference>
<dbReference type="Proteomes" id="UP001229486">
    <property type="component" value="Unassembled WGS sequence"/>
</dbReference>
<protein>
    <recommendedName>
        <fullName evidence="6">Carboxylesterase</fullName>
    </recommendedName>
</protein>
<dbReference type="Gene3D" id="2.60.40.1610">
    <property type="entry name" value="Domain of unknown function DUF1254"/>
    <property type="match status" value="1"/>
</dbReference>
<dbReference type="InterPro" id="IPR010621">
    <property type="entry name" value="DUF1214"/>
</dbReference>
<keyword evidence="1" id="KW-0732">Signal</keyword>
<evidence type="ECO:0000259" key="3">
    <source>
        <dbReference type="Pfam" id="PF06863"/>
    </source>
</evidence>
<evidence type="ECO:0000256" key="1">
    <source>
        <dbReference type="SAM" id="SignalP"/>
    </source>
</evidence>
<dbReference type="Pfam" id="PF06863">
    <property type="entry name" value="DUF1254"/>
    <property type="match status" value="1"/>
</dbReference>
<dbReference type="InterPro" id="IPR037049">
    <property type="entry name" value="DUF1214_C_sf"/>
</dbReference>
<gene>
    <name evidence="4" type="ORF">J2793_005289</name>
</gene>
<evidence type="ECO:0008006" key="6">
    <source>
        <dbReference type="Google" id="ProtNLM"/>
    </source>
</evidence>